<accession>A0A330LLA8</accession>
<dbReference type="Proteomes" id="UP000250163">
    <property type="component" value="Chromosome MORIYA"/>
</dbReference>
<sequence length="54" mass="6403">MNQHERIKGADFTSLILKYQKNQFNNPIINHILVDRVDLIEINGKRHLRNGLTY</sequence>
<evidence type="ECO:0000313" key="2">
    <source>
        <dbReference type="Proteomes" id="UP000250163"/>
    </source>
</evidence>
<dbReference type="EMBL" id="LS483250">
    <property type="protein sequence ID" value="SQD76801.1"/>
    <property type="molecule type" value="Genomic_DNA"/>
</dbReference>
<name>A0A330LLA8_9GAMM</name>
<organism evidence="1 2">
    <name type="scientific">Moritella yayanosii</name>
    <dbReference type="NCBI Taxonomy" id="69539"/>
    <lineage>
        <taxon>Bacteria</taxon>
        <taxon>Pseudomonadati</taxon>
        <taxon>Pseudomonadota</taxon>
        <taxon>Gammaproteobacteria</taxon>
        <taxon>Alteromonadales</taxon>
        <taxon>Moritellaceae</taxon>
        <taxon>Moritella</taxon>
    </lineage>
</organism>
<keyword evidence="2" id="KW-1185">Reference proteome</keyword>
<proteinExistence type="predicted"/>
<gene>
    <name evidence="1" type="ORF">MORIYA_0323</name>
</gene>
<dbReference type="AlphaFoldDB" id="A0A330LLA8"/>
<evidence type="ECO:0000313" key="1">
    <source>
        <dbReference type="EMBL" id="SQD76801.1"/>
    </source>
</evidence>
<reference evidence="2" key="1">
    <citation type="submission" date="2018-05" db="EMBL/GenBank/DDBJ databases">
        <authorList>
            <person name="Cea G.-C."/>
            <person name="William W."/>
        </authorList>
    </citation>
    <scope>NUCLEOTIDE SEQUENCE [LARGE SCALE GENOMIC DNA]</scope>
    <source>
        <strain evidence="2">DB21MT 5</strain>
    </source>
</reference>
<dbReference type="KEGG" id="mya:MORIYA_0323"/>
<protein>
    <submittedName>
        <fullName evidence="1">Uncharacterized protein</fullName>
    </submittedName>
</protein>